<gene>
    <name evidence="10" type="ORF">F7645_12915</name>
</gene>
<dbReference type="RefSeq" id="WP_101955244.1">
    <property type="nucleotide sequence ID" value="NZ_JAJHTL010000069.1"/>
</dbReference>
<evidence type="ECO:0000313" key="11">
    <source>
        <dbReference type="Proteomes" id="UP000806077"/>
    </source>
</evidence>
<feature type="transmembrane region" description="Helical" evidence="8">
    <location>
        <begin position="151"/>
        <end position="169"/>
    </location>
</feature>
<keyword evidence="7 8" id="KW-0472">Membrane</keyword>
<accession>A0AAP1RHH4</accession>
<keyword evidence="4" id="KW-0547">Nucleotide-binding</keyword>
<reference evidence="10 11" key="1">
    <citation type="journal article" date="2020" name="Int. J. Syst. Evol. Microbiol.">
        <title>Tenacibaculum piscium sp. nov., isolated from skin ulcers of sea-farmed fish, and description of Tenacibaculum finnmarkense sp. nov. with subdivision into genomovars finnmarkense and ulcerans.</title>
        <authorList>
            <person name="Olsen A.B."/>
            <person name="Spilsberg B."/>
            <person name="Nilsen H.K."/>
            <person name="Lagesen K."/>
            <person name="Gulla S."/>
            <person name="Avendano-Herrera R."/>
            <person name="Irgang R."/>
            <person name="Duchaud E."/>
            <person name="Colquhoun D.J."/>
        </authorList>
    </citation>
    <scope>NUCLEOTIDE SEQUENCE [LARGE SCALE GENOMIC DNA]</scope>
    <source>
        <strain evidence="10 11">TNO037</strain>
    </source>
</reference>
<evidence type="ECO:0000256" key="5">
    <source>
        <dbReference type="ARBA" id="ARBA00022989"/>
    </source>
</evidence>
<keyword evidence="2" id="KW-1003">Cell membrane</keyword>
<dbReference type="Pfam" id="PF18967">
    <property type="entry name" value="PycTM"/>
    <property type="match status" value="1"/>
</dbReference>
<evidence type="ECO:0000259" key="9">
    <source>
        <dbReference type="Pfam" id="PF18967"/>
    </source>
</evidence>
<evidence type="ECO:0000256" key="2">
    <source>
        <dbReference type="ARBA" id="ARBA00022475"/>
    </source>
</evidence>
<comment type="caution">
    <text evidence="10">The sequence shown here is derived from an EMBL/GenBank/DDBJ whole genome shotgun (WGS) entry which is preliminary data.</text>
</comment>
<name>A0AAP1RHH4_9FLAO</name>
<feature type="domain" description="Pycsar effector protein" evidence="9">
    <location>
        <begin position="7"/>
        <end position="165"/>
    </location>
</feature>
<evidence type="ECO:0000256" key="1">
    <source>
        <dbReference type="ARBA" id="ARBA00004236"/>
    </source>
</evidence>
<dbReference type="InterPro" id="IPR043760">
    <property type="entry name" value="PycTM_dom"/>
</dbReference>
<feature type="transmembrane region" description="Helical" evidence="8">
    <location>
        <begin position="54"/>
        <end position="76"/>
    </location>
</feature>
<keyword evidence="5 8" id="KW-1133">Transmembrane helix</keyword>
<feature type="transmembrane region" description="Helical" evidence="8">
    <location>
        <begin position="21"/>
        <end position="42"/>
    </location>
</feature>
<evidence type="ECO:0000256" key="8">
    <source>
        <dbReference type="SAM" id="Phobius"/>
    </source>
</evidence>
<evidence type="ECO:0000256" key="6">
    <source>
        <dbReference type="ARBA" id="ARBA00023118"/>
    </source>
</evidence>
<evidence type="ECO:0000256" key="7">
    <source>
        <dbReference type="ARBA" id="ARBA00023136"/>
    </source>
</evidence>
<dbReference type="AlphaFoldDB" id="A0AAP1RHH4"/>
<comment type="subcellular location">
    <subcellularLocation>
        <location evidence="1">Cell membrane</location>
    </subcellularLocation>
</comment>
<keyword evidence="11" id="KW-1185">Reference proteome</keyword>
<organism evidence="10 11">
    <name type="scientific">Tenacibaculum finnmarkense genomovar finnmarkense</name>
    <dbReference type="NCBI Taxonomy" id="1458503"/>
    <lineage>
        <taxon>Bacteria</taxon>
        <taxon>Pseudomonadati</taxon>
        <taxon>Bacteroidota</taxon>
        <taxon>Flavobacteriia</taxon>
        <taxon>Flavobacteriales</taxon>
        <taxon>Flavobacteriaceae</taxon>
        <taxon>Tenacibaculum</taxon>
        <taxon>Tenacibaculum finnmarkense</taxon>
    </lineage>
</organism>
<evidence type="ECO:0000313" key="10">
    <source>
        <dbReference type="EMBL" id="MBE7696315.1"/>
    </source>
</evidence>
<evidence type="ECO:0000256" key="4">
    <source>
        <dbReference type="ARBA" id="ARBA00022741"/>
    </source>
</evidence>
<sequence length="171" mass="19734">MKKTEFALESFKNIQELIKFVEQKSGAVLVIAGLIFTGYIEFLKNLEFSEISSISLFGVIVFLSSISTAISLMLLIHKSIFKVLKPRLAKNYQGNEISLMYYEHLCCIDRDEIYSKYENLTEKKILKDIIGQQHEIAKILSEKILELGKTFNYLFISLFSVIIFIINTFQL</sequence>
<keyword evidence="3 8" id="KW-0812">Transmembrane</keyword>
<keyword evidence="6" id="KW-0051">Antiviral defense</keyword>
<proteinExistence type="predicted"/>
<dbReference type="Proteomes" id="UP000806077">
    <property type="component" value="Unassembled WGS sequence"/>
</dbReference>
<dbReference type="EMBL" id="WXXV01000062">
    <property type="protein sequence ID" value="MBE7696315.1"/>
    <property type="molecule type" value="Genomic_DNA"/>
</dbReference>
<evidence type="ECO:0000256" key="3">
    <source>
        <dbReference type="ARBA" id="ARBA00022692"/>
    </source>
</evidence>
<protein>
    <recommendedName>
        <fullName evidence="9">Pycsar effector protein domain-containing protein</fullName>
    </recommendedName>
</protein>